<dbReference type="Pfam" id="PF01844">
    <property type="entry name" value="HNH"/>
    <property type="match status" value="1"/>
</dbReference>
<dbReference type="Gene3D" id="1.10.30.50">
    <property type="match status" value="1"/>
</dbReference>
<dbReference type="Proteomes" id="UP000662185">
    <property type="component" value="Unassembled WGS sequence"/>
</dbReference>
<dbReference type="InterPro" id="IPR052892">
    <property type="entry name" value="NA-targeting_endonuclease"/>
</dbReference>
<dbReference type="GO" id="GO:0008270">
    <property type="term" value="F:zinc ion binding"/>
    <property type="evidence" value="ECO:0007669"/>
    <property type="project" value="InterPro"/>
</dbReference>
<keyword evidence="2" id="KW-0540">Nuclease</keyword>
<dbReference type="InterPro" id="IPR002711">
    <property type="entry name" value="HNH"/>
</dbReference>
<dbReference type="AlphaFoldDB" id="A0A926WK09"/>
<dbReference type="InterPro" id="IPR003615">
    <property type="entry name" value="HNH_nuc"/>
</dbReference>
<reference evidence="3" key="1">
    <citation type="journal article" date="2020" name="ISME J.">
        <title>Comparative genomics reveals insights into cyanobacterial evolution and habitat adaptation.</title>
        <authorList>
            <person name="Chen M.Y."/>
            <person name="Teng W.K."/>
            <person name="Zhao L."/>
            <person name="Hu C.X."/>
            <person name="Zhou Y.K."/>
            <person name="Han B.P."/>
            <person name="Song L.R."/>
            <person name="Shu W.S."/>
        </authorList>
    </citation>
    <scope>NUCLEOTIDE SEQUENCE [LARGE SCALE GENOMIC DNA]</scope>
    <source>
        <strain evidence="3">FACHB-251</strain>
    </source>
</reference>
<gene>
    <name evidence="2" type="ORF">H6G06_21695</name>
</gene>
<feature type="domain" description="HNH nuclease" evidence="1">
    <location>
        <begin position="6"/>
        <end position="61"/>
    </location>
</feature>
<dbReference type="EMBL" id="JACJQU010000017">
    <property type="protein sequence ID" value="MBD2296019.1"/>
    <property type="molecule type" value="Genomic_DNA"/>
</dbReference>
<dbReference type="GO" id="GO:0003676">
    <property type="term" value="F:nucleic acid binding"/>
    <property type="evidence" value="ECO:0007669"/>
    <property type="project" value="InterPro"/>
</dbReference>
<proteinExistence type="predicted"/>
<evidence type="ECO:0000259" key="1">
    <source>
        <dbReference type="SMART" id="SM00507"/>
    </source>
</evidence>
<accession>A0A926WK09</accession>
<dbReference type="GO" id="GO:0004519">
    <property type="term" value="F:endonuclease activity"/>
    <property type="evidence" value="ECO:0007669"/>
    <property type="project" value="UniProtKB-KW"/>
</dbReference>
<keyword evidence="3" id="KW-1185">Reference proteome</keyword>
<keyword evidence="2" id="KW-0255">Endonuclease</keyword>
<evidence type="ECO:0000313" key="3">
    <source>
        <dbReference type="Proteomes" id="UP000662185"/>
    </source>
</evidence>
<sequence length="153" mass="17479">MTIDDSTRELVRKRAKYLCEYCHSPERISTTRFTLDHVIPKSLGGADDINNLALACRRCNERRYNFLAGIDPETQAITPLFNPRQQKWSDHFIWSADGKTLLGTTPTGRATCKRLDLNDERYTEDDSIRSARGFWVKAGLHPPNEDPLQVLVS</sequence>
<dbReference type="PANTHER" id="PTHR33877:SF1">
    <property type="entry name" value="TYPE IV METHYL-DIRECTED RESTRICTION ENZYME ECOKMCRA"/>
    <property type="match status" value="1"/>
</dbReference>
<comment type="caution">
    <text evidence="2">The sequence shown here is derived from an EMBL/GenBank/DDBJ whole genome shotgun (WGS) entry which is preliminary data.</text>
</comment>
<evidence type="ECO:0000313" key="2">
    <source>
        <dbReference type="EMBL" id="MBD2296019.1"/>
    </source>
</evidence>
<dbReference type="PANTHER" id="PTHR33877">
    <property type="entry name" value="SLL1193 PROTEIN"/>
    <property type="match status" value="1"/>
</dbReference>
<organism evidence="2 3">
    <name type="scientific">Anabaena sphaerica FACHB-251</name>
    <dbReference type="NCBI Taxonomy" id="2692883"/>
    <lineage>
        <taxon>Bacteria</taxon>
        <taxon>Bacillati</taxon>
        <taxon>Cyanobacteriota</taxon>
        <taxon>Cyanophyceae</taxon>
        <taxon>Nostocales</taxon>
        <taxon>Nostocaceae</taxon>
        <taxon>Anabaena</taxon>
    </lineage>
</organism>
<keyword evidence="2" id="KW-0378">Hydrolase</keyword>
<dbReference type="CDD" id="cd00085">
    <property type="entry name" value="HNHc"/>
    <property type="match status" value="1"/>
</dbReference>
<dbReference type="SMART" id="SM00507">
    <property type="entry name" value="HNHc"/>
    <property type="match status" value="1"/>
</dbReference>
<name>A0A926WK09_9NOST</name>
<protein>
    <submittedName>
        <fullName evidence="2">HNH endonuclease</fullName>
    </submittedName>
</protein>
<dbReference type="RefSeq" id="WP_190563931.1">
    <property type="nucleotide sequence ID" value="NZ_JACJQU010000017.1"/>
</dbReference>